<dbReference type="GO" id="GO:0043590">
    <property type="term" value="C:bacterial nucleoid"/>
    <property type="evidence" value="ECO:0007669"/>
    <property type="project" value="TreeGrafter"/>
</dbReference>
<dbReference type="GO" id="GO:0006310">
    <property type="term" value="P:DNA recombination"/>
    <property type="evidence" value="ECO:0007669"/>
    <property type="project" value="UniProtKB-UniRule"/>
</dbReference>
<dbReference type="InterPro" id="IPR012340">
    <property type="entry name" value="NA-bd_OB-fold"/>
</dbReference>
<keyword evidence="6 8" id="KW-0234">DNA repair</keyword>
<dbReference type="InterPro" id="IPR022572">
    <property type="entry name" value="DNA_rep/recomb_RecO_N"/>
</dbReference>
<dbReference type="PANTHER" id="PTHR33991">
    <property type="entry name" value="DNA REPAIR PROTEIN RECO"/>
    <property type="match status" value="1"/>
</dbReference>
<protein>
    <recommendedName>
        <fullName evidence="3 8">DNA repair protein RecO</fullName>
    </recommendedName>
    <alternativeName>
        <fullName evidence="7 8">Recombination protein O</fullName>
    </alternativeName>
</protein>
<dbReference type="EMBL" id="NVVJ01000025">
    <property type="protein sequence ID" value="PCJ24558.1"/>
    <property type="molecule type" value="Genomic_DNA"/>
</dbReference>
<dbReference type="Gene3D" id="2.40.50.140">
    <property type="entry name" value="Nucleic acid-binding proteins"/>
    <property type="match status" value="1"/>
</dbReference>
<dbReference type="Proteomes" id="UP000218327">
    <property type="component" value="Unassembled WGS sequence"/>
</dbReference>
<evidence type="ECO:0000313" key="10">
    <source>
        <dbReference type="EMBL" id="PCJ24558.1"/>
    </source>
</evidence>
<evidence type="ECO:0000256" key="3">
    <source>
        <dbReference type="ARBA" id="ARBA00021310"/>
    </source>
</evidence>
<dbReference type="InterPro" id="IPR037278">
    <property type="entry name" value="ARFGAP/RecO"/>
</dbReference>
<reference evidence="11" key="1">
    <citation type="submission" date="2017-08" db="EMBL/GenBank/DDBJ databases">
        <title>A dynamic microbial community with high functional redundancy inhabits the cold, oxic subseafloor aquifer.</title>
        <authorList>
            <person name="Tully B.J."/>
            <person name="Wheat C.G."/>
            <person name="Glazer B.T."/>
            <person name="Huber J.A."/>
        </authorList>
    </citation>
    <scope>NUCLEOTIDE SEQUENCE [LARGE SCALE GENOMIC DNA]</scope>
</reference>
<dbReference type="HAMAP" id="MF_00201">
    <property type="entry name" value="RecO"/>
    <property type="match status" value="1"/>
</dbReference>
<dbReference type="SUPFAM" id="SSF50249">
    <property type="entry name" value="Nucleic acid-binding proteins"/>
    <property type="match status" value="1"/>
</dbReference>
<evidence type="ECO:0000256" key="7">
    <source>
        <dbReference type="ARBA" id="ARBA00033409"/>
    </source>
</evidence>
<organism evidence="10 11">
    <name type="scientific">SAR86 cluster bacterium</name>
    <dbReference type="NCBI Taxonomy" id="2030880"/>
    <lineage>
        <taxon>Bacteria</taxon>
        <taxon>Pseudomonadati</taxon>
        <taxon>Pseudomonadota</taxon>
        <taxon>Gammaproteobacteria</taxon>
        <taxon>SAR86 cluster</taxon>
    </lineage>
</organism>
<dbReference type="PANTHER" id="PTHR33991:SF1">
    <property type="entry name" value="DNA REPAIR PROTEIN RECO"/>
    <property type="match status" value="1"/>
</dbReference>
<sequence length="239" mass="26875">MDSKVFLQPAYILHRLPFQNTSLLVDFFTMDFGRVRAVAKGARSAKSKYRSLLQPFHPLLVSLSGRGDLKTVTGIESGLAAINLQGLRLFSGLYVNELLVRMLLNHVEHKELYKAYQSTIVALQGAEDIETVLRRFELNLLAELGYAINLEVDCHSHEPIQEGESYLFTPDIGFELVKLETSQHSSSRLYKGEHIVALRQLKLIDKDIAKSAKRLLRTALGTHLGGKPLNSRNLFTSRT</sequence>
<dbReference type="Pfam" id="PF11967">
    <property type="entry name" value="RecO_N"/>
    <property type="match status" value="1"/>
</dbReference>
<evidence type="ECO:0000313" key="11">
    <source>
        <dbReference type="Proteomes" id="UP000218327"/>
    </source>
</evidence>
<dbReference type="Pfam" id="PF02565">
    <property type="entry name" value="RecO_C"/>
    <property type="match status" value="1"/>
</dbReference>
<evidence type="ECO:0000259" key="9">
    <source>
        <dbReference type="Pfam" id="PF11967"/>
    </source>
</evidence>
<evidence type="ECO:0000256" key="2">
    <source>
        <dbReference type="ARBA" id="ARBA00007452"/>
    </source>
</evidence>
<keyword evidence="4 8" id="KW-0227">DNA damage</keyword>
<comment type="caution">
    <text evidence="10">The sequence shown here is derived from an EMBL/GenBank/DDBJ whole genome shotgun (WGS) entry which is preliminary data.</text>
</comment>
<dbReference type="InterPro" id="IPR003717">
    <property type="entry name" value="RecO"/>
</dbReference>
<dbReference type="NCBIfam" id="TIGR00613">
    <property type="entry name" value="reco"/>
    <property type="match status" value="1"/>
</dbReference>
<evidence type="ECO:0000256" key="5">
    <source>
        <dbReference type="ARBA" id="ARBA00023172"/>
    </source>
</evidence>
<comment type="function">
    <text evidence="1 8">Involved in DNA repair and RecF pathway recombination.</text>
</comment>
<proteinExistence type="inferred from homology"/>
<evidence type="ECO:0000256" key="6">
    <source>
        <dbReference type="ARBA" id="ARBA00023204"/>
    </source>
</evidence>
<evidence type="ECO:0000256" key="1">
    <source>
        <dbReference type="ARBA" id="ARBA00003065"/>
    </source>
</evidence>
<name>A0A2A5B0E5_9GAMM</name>
<gene>
    <name evidence="8 10" type="primary">recO</name>
    <name evidence="10" type="ORF">COA96_09170</name>
</gene>
<accession>A0A2A5B0E5</accession>
<dbReference type="GO" id="GO:0006302">
    <property type="term" value="P:double-strand break repair"/>
    <property type="evidence" value="ECO:0007669"/>
    <property type="project" value="TreeGrafter"/>
</dbReference>
<feature type="domain" description="DNA replication/recombination mediator RecO N-terminal" evidence="9">
    <location>
        <begin position="7"/>
        <end position="76"/>
    </location>
</feature>
<dbReference type="InterPro" id="IPR042242">
    <property type="entry name" value="RecO_C"/>
</dbReference>
<dbReference type="Gene3D" id="1.20.1440.120">
    <property type="entry name" value="Recombination protein O, C-terminal domain"/>
    <property type="match status" value="1"/>
</dbReference>
<dbReference type="AlphaFoldDB" id="A0A2A5B0E5"/>
<comment type="similarity">
    <text evidence="2 8">Belongs to the RecO family.</text>
</comment>
<evidence type="ECO:0000256" key="8">
    <source>
        <dbReference type="HAMAP-Rule" id="MF_00201"/>
    </source>
</evidence>
<evidence type="ECO:0000256" key="4">
    <source>
        <dbReference type="ARBA" id="ARBA00022763"/>
    </source>
</evidence>
<dbReference type="SUPFAM" id="SSF57863">
    <property type="entry name" value="ArfGap/RecO-like zinc finger"/>
    <property type="match status" value="1"/>
</dbReference>
<keyword evidence="5 8" id="KW-0233">DNA recombination</keyword>